<organism evidence="7 8">
    <name type="scientific">Campylobacter ureolyticus</name>
    <dbReference type="NCBI Taxonomy" id="827"/>
    <lineage>
        <taxon>Bacteria</taxon>
        <taxon>Pseudomonadati</taxon>
        <taxon>Campylobacterota</taxon>
        <taxon>Epsilonproteobacteria</taxon>
        <taxon>Campylobacterales</taxon>
        <taxon>Campylobacteraceae</taxon>
        <taxon>Campylobacter</taxon>
    </lineage>
</organism>
<keyword evidence="3 6" id="KW-0812">Transmembrane</keyword>
<feature type="transmembrane region" description="Helical" evidence="6">
    <location>
        <begin position="12"/>
        <end position="34"/>
    </location>
</feature>
<feature type="transmembrane region" description="Helical" evidence="6">
    <location>
        <begin position="299"/>
        <end position="320"/>
    </location>
</feature>
<keyword evidence="2" id="KW-1003">Cell membrane</keyword>
<dbReference type="PANTHER" id="PTHR33529">
    <property type="entry name" value="SLR0882 PROTEIN-RELATED"/>
    <property type="match status" value="1"/>
</dbReference>
<dbReference type="EMBL" id="PKHU01000003">
    <property type="protein sequence ID" value="PKZ29554.1"/>
    <property type="molecule type" value="Genomic_DNA"/>
</dbReference>
<dbReference type="GO" id="GO:0043190">
    <property type="term" value="C:ATP-binding cassette (ABC) transporter complex"/>
    <property type="evidence" value="ECO:0007669"/>
    <property type="project" value="TreeGrafter"/>
</dbReference>
<proteinExistence type="predicted"/>
<dbReference type="Pfam" id="PF03739">
    <property type="entry name" value="LptF_LptG"/>
    <property type="match status" value="1"/>
</dbReference>
<dbReference type="RefSeq" id="WP_101637118.1">
    <property type="nucleotide sequence ID" value="NZ_PKHU01000003.1"/>
</dbReference>
<feature type="transmembrane region" description="Helical" evidence="6">
    <location>
        <begin position="267"/>
        <end position="287"/>
    </location>
</feature>
<feature type="transmembrane region" description="Helical" evidence="6">
    <location>
        <begin position="332"/>
        <end position="350"/>
    </location>
</feature>
<dbReference type="Proteomes" id="UP000234639">
    <property type="component" value="Unassembled WGS sequence"/>
</dbReference>
<comment type="subcellular location">
    <subcellularLocation>
        <location evidence="1">Cell membrane</location>
        <topology evidence="1">Multi-pass membrane protein</topology>
    </subcellularLocation>
</comment>
<dbReference type="PANTHER" id="PTHR33529:SF6">
    <property type="entry name" value="YJGP_YJGQ FAMILY PERMEASE"/>
    <property type="match status" value="1"/>
</dbReference>
<evidence type="ECO:0000256" key="6">
    <source>
        <dbReference type="SAM" id="Phobius"/>
    </source>
</evidence>
<name>A0A2I1NAY0_9BACT</name>
<comment type="caution">
    <text evidence="7">The sequence shown here is derived from an EMBL/GenBank/DDBJ whole genome shotgun (WGS) entry which is preliminary data.</text>
</comment>
<evidence type="ECO:0000256" key="5">
    <source>
        <dbReference type="ARBA" id="ARBA00023136"/>
    </source>
</evidence>
<evidence type="ECO:0000256" key="3">
    <source>
        <dbReference type="ARBA" id="ARBA00022692"/>
    </source>
</evidence>
<keyword evidence="5 6" id="KW-0472">Membrane</keyword>
<feature type="transmembrane region" description="Helical" evidence="6">
    <location>
        <begin position="46"/>
        <end position="75"/>
    </location>
</feature>
<evidence type="ECO:0000256" key="4">
    <source>
        <dbReference type="ARBA" id="ARBA00022989"/>
    </source>
</evidence>
<gene>
    <name evidence="7" type="ORF">CYJ41_04150</name>
</gene>
<protein>
    <submittedName>
        <fullName evidence="7">Permease</fullName>
    </submittedName>
</protein>
<dbReference type="GO" id="GO:0015920">
    <property type="term" value="P:lipopolysaccharide transport"/>
    <property type="evidence" value="ECO:0007669"/>
    <property type="project" value="TreeGrafter"/>
</dbReference>
<evidence type="ECO:0000313" key="7">
    <source>
        <dbReference type="EMBL" id="PKZ29554.1"/>
    </source>
</evidence>
<feature type="transmembrane region" description="Helical" evidence="6">
    <location>
        <begin position="96"/>
        <end position="114"/>
    </location>
</feature>
<evidence type="ECO:0000256" key="1">
    <source>
        <dbReference type="ARBA" id="ARBA00004651"/>
    </source>
</evidence>
<accession>A0A2I1NAY0</accession>
<dbReference type="AlphaFoldDB" id="A0A2I1NAY0"/>
<dbReference type="InterPro" id="IPR005495">
    <property type="entry name" value="LptG/LptF_permease"/>
</dbReference>
<sequence length="353" mass="40281">MKIYLKYVSLVYIKYFFILFVALECFYVGIDILLNLKDLPSSANLILLYVGFTAMSGVGYILPLSLIFALILEFFNMIRNNELISFYALGLSKFSLLKGPFVISLIITLFFIYLNTTSFVYSNGYRDNLENLNMVGKVSSGVFLKYEDTYLYIKEFNAVAKVAKDINIIKIKNSKVKNLSHAKSATYDDEKWTFFDDEGIILPLDLTIGKDGFNRFKRSKFESLYGFDPSSIEKVYDNSNVYSIKDALKAIKSFKNQGVNISSIKSALYSLVFSPFFACIMLVILFYHFPVTNRFHNLAILSFIFFIVTLLIWGTIFVLTRFCITGVIVPEIGIILPIILLGLYAVSLVFRNI</sequence>
<keyword evidence="4 6" id="KW-1133">Transmembrane helix</keyword>
<reference evidence="7 8" key="1">
    <citation type="submission" date="2017-12" db="EMBL/GenBank/DDBJ databases">
        <title>Phylogenetic diversity of female urinary microbiome.</title>
        <authorList>
            <person name="Thomas-White K."/>
            <person name="Wolfe A.J."/>
        </authorList>
    </citation>
    <scope>NUCLEOTIDE SEQUENCE [LARGE SCALE GENOMIC DNA]</scope>
    <source>
        <strain evidence="7 8">UMB0112</strain>
    </source>
</reference>
<evidence type="ECO:0000256" key="2">
    <source>
        <dbReference type="ARBA" id="ARBA00022475"/>
    </source>
</evidence>
<evidence type="ECO:0000313" key="8">
    <source>
        <dbReference type="Proteomes" id="UP000234639"/>
    </source>
</evidence>